<dbReference type="Proteomes" id="UP000070700">
    <property type="component" value="Unassembled WGS sequence"/>
</dbReference>
<evidence type="ECO:0000256" key="1">
    <source>
        <dbReference type="SAM" id="MobiDB-lite"/>
    </source>
</evidence>
<name>A0A194X5Z8_MOLSC</name>
<evidence type="ECO:0000313" key="2">
    <source>
        <dbReference type="EMBL" id="KUJ15606.1"/>
    </source>
</evidence>
<sequence>MLIKIPDTDKEDTMRDPIHNALDAGLRALGGEKGALASFWRKLREKDKKGSRVHKESDDPSDDGNYEGYLRSMKRERRYSPPMPGVGQRYGGRAYGGLGQYGGYGPPPFPFPNQDRDALNPMPNERPIPYGLGRDRDRRDRRRGPNTPYGQPPLPIDNSWRPLLGYGIRDRGQIDRALLQYAQQEQLARAGRGRGQLPPFMPPPAYGRRSEPILNPRDLLRSPPREIREPAGRPDKKRRNSPARRPVPEPKRTVSAPAESKRPEKTPNKISKGEKKKEEPKMRSPPPATPPARPSPEKSVSTHSSQDDQSSIATRRRLGDMNRTFIEGMVSKTTLVSSSWSVPSLVK</sequence>
<feature type="compositionally biased region" description="Pro residues" evidence="1">
    <location>
        <begin position="283"/>
        <end position="294"/>
    </location>
</feature>
<dbReference type="EMBL" id="KQ947417">
    <property type="protein sequence ID" value="KUJ15606.1"/>
    <property type="molecule type" value="Genomic_DNA"/>
</dbReference>
<feature type="compositionally biased region" description="Basic and acidic residues" evidence="1">
    <location>
        <begin position="45"/>
        <end position="58"/>
    </location>
</feature>
<dbReference type="KEGG" id="psco:LY89DRAFT_719338"/>
<dbReference type="InParanoid" id="A0A194X5Z8"/>
<dbReference type="AlphaFoldDB" id="A0A194X5Z8"/>
<feature type="compositionally biased region" description="Basic and acidic residues" evidence="1">
    <location>
        <begin position="218"/>
        <end position="234"/>
    </location>
</feature>
<dbReference type="RefSeq" id="XP_018069961.1">
    <property type="nucleotide sequence ID" value="XM_018218487.1"/>
</dbReference>
<feature type="compositionally biased region" description="Basic and acidic residues" evidence="1">
    <location>
        <begin position="259"/>
        <end position="282"/>
    </location>
</feature>
<proteinExistence type="predicted"/>
<organism evidence="2 3">
    <name type="scientific">Mollisia scopiformis</name>
    <name type="common">Conifer needle endophyte fungus</name>
    <name type="synonym">Phialocephala scopiformis</name>
    <dbReference type="NCBI Taxonomy" id="149040"/>
    <lineage>
        <taxon>Eukaryota</taxon>
        <taxon>Fungi</taxon>
        <taxon>Dikarya</taxon>
        <taxon>Ascomycota</taxon>
        <taxon>Pezizomycotina</taxon>
        <taxon>Leotiomycetes</taxon>
        <taxon>Helotiales</taxon>
        <taxon>Mollisiaceae</taxon>
        <taxon>Mollisia</taxon>
    </lineage>
</organism>
<feature type="compositionally biased region" description="Gly residues" evidence="1">
    <location>
        <begin position="88"/>
        <end position="104"/>
    </location>
</feature>
<feature type="compositionally biased region" description="Polar residues" evidence="1">
    <location>
        <begin position="298"/>
        <end position="313"/>
    </location>
</feature>
<gene>
    <name evidence="2" type="ORF">LY89DRAFT_719338</name>
</gene>
<feature type="region of interest" description="Disordered" evidence="1">
    <location>
        <begin position="45"/>
        <end position="160"/>
    </location>
</feature>
<keyword evidence="3" id="KW-1185">Reference proteome</keyword>
<protein>
    <submittedName>
        <fullName evidence="2">Uncharacterized protein</fullName>
    </submittedName>
</protein>
<reference evidence="2 3" key="1">
    <citation type="submission" date="2015-10" db="EMBL/GenBank/DDBJ databases">
        <title>Full genome of DAOMC 229536 Phialocephala scopiformis, a fungal endophyte of spruce producing the potent anti-insectan compound rugulosin.</title>
        <authorList>
            <consortium name="DOE Joint Genome Institute"/>
            <person name="Walker A.K."/>
            <person name="Frasz S.L."/>
            <person name="Seifert K.A."/>
            <person name="Miller J.D."/>
            <person name="Mondo S.J."/>
            <person name="Labutti K."/>
            <person name="Lipzen A."/>
            <person name="Dockter R."/>
            <person name="Kennedy M."/>
            <person name="Grigoriev I.V."/>
            <person name="Spatafora J.W."/>
        </authorList>
    </citation>
    <scope>NUCLEOTIDE SEQUENCE [LARGE SCALE GENOMIC DNA]</scope>
    <source>
        <strain evidence="2 3">CBS 120377</strain>
    </source>
</reference>
<evidence type="ECO:0000313" key="3">
    <source>
        <dbReference type="Proteomes" id="UP000070700"/>
    </source>
</evidence>
<dbReference type="GeneID" id="28828213"/>
<feature type="region of interest" description="Disordered" evidence="1">
    <location>
        <begin position="188"/>
        <end position="320"/>
    </location>
</feature>
<accession>A0A194X5Z8</accession>